<dbReference type="EMBL" id="CACTIH010007296">
    <property type="protein sequence ID" value="CAA3008337.1"/>
    <property type="molecule type" value="Genomic_DNA"/>
</dbReference>
<keyword evidence="1" id="KW-0812">Transmembrane</keyword>
<accession>A0A8S0TW96</accession>
<keyword evidence="3" id="KW-1185">Reference proteome</keyword>
<dbReference type="Proteomes" id="UP000594638">
    <property type="component" value="Unassembled WGS sequence"/>
</dbReference>
<dbReference type="AlphaFoldDB" id="A0A8S0TW96"/>
<name>A0A8S0TW96_OLEEU</name>
<organism evidence="2 3">
    <name type="scientific">Olea europaea subsp. europaea</name>
    <dbReference type="NCBI Taxonomy" id="158383"/>
    <lineage>
        <taxon>Eukaryota</taxon>
        <taxon>Viridiplantae</taxon>
        <taxon>Streptophyta</taxon>
        <taxon>Embryophyta</taxon>
        <taxon>Tracheophyta</taxon>
        <taxon>Spermatophyta</taxon>
        <taxon>Magnoliopsida</taxon>
        <taxon>eudicotyledons</taxon>
        <taxon>Gunneridae</taxon>
        <taxon>Pentapetalae</taxon>
        <taxon>asterids</taxon>
        <taxon>lamiids</taxon>
        <taxon>Lamiales</taxon>
        <taxon>Oleaceae</taxon>
        <taxon>Oleeae</taxon>
        <taxon>Olea</taxon>
    </lineage>
</organism>
<evidence type="ECO:0000313" key="2">
    <source>
        <dbReference type="EMBL" id="CAA3008337.1"/>
    </source>
</evidence>
<gene>
    <name evidence="2" type="ORF">OLEA9_A084594</name>
</gene>
<comment type="caution">
    <text evidence="2">The sequence shown here is derived from an EMBL/GenBank/DDBJ whole genome shotgun (WGS) entry which is preliminary data.</text>
</comment>
<sequence>MVSAMNVVHCFSFHLDFYVIIVVIWYRQTTFFSSLSCSQRTLHPSSSYPPLLLRFANLRDCFIYSIQIFTTLEFKPPCLKKRSKKLSFKRPNGRGTCRGWSGRWQQLQGKESGLKD</sequence>
<keyword evidence="1" id="KW-0472">Membrane</keyword>
<reference evidence="2 3" key="1">
    <citation type="submission" date="2019-12" db="EMBL/GenBank/DDBJ databases">
        <authorList>
            <person name="Alioto T."/>
            <person name="Alioto T."/>
            <person name="Gomez Garrido J."/>
        </authorList>
    </citation>
    <scope>NUCLEOTIDE SEQUENCE [LARGE SCALE GENOMIC DNA]</scope>
</reference>
<protein>
    <submittedName>
        <fullName evidence="2">Uncharacterized protein</fullName>
    </submittedName>
</protein>
<evidence type="ECO:0000256" key="1">
    <source>
        <dbReference type="SAM" id="Phobius"/>
    </source>
</evidence>
<keyword evidence="1" id="KW-1133">Transmembrane helix</keyword>
<proteinExistence type="predicted"/>
<dbReference type="Gramene" id="OE9A084594T1">
    <property type="protein sequence ID" value="OE9A084594C1"/>
    <property type="gene ID" value="OE9A084594"/>
</dbReference>
<evidence type="ECO:0000313" key="3">
    <source>
        <dbReference type="Proteomes" id="UP000594638"/>
    </source>
</evidence>
<feature type="transmembrane region" description="Helical" evidence="1">
    <location>
        <begin position="6"/>
        <end position="26"/>
    </location>
</feature>